<dbReference type="Proteomes" id="UP000283426">
    <property type="component" value="Unassembled WGS sequence"/>
</dbReference>
<comment type="caution">
    <text evidence="1">The sequence shown here is derived from an EMBL/GenBank/DDBJ whole genome shotgun (WGS) entry which is preliminary data.</text>
</comment>
<dbReference type="SUPFAM" id="SSF101898">
    <property type="entry name" value="NHL repeat"/>
    <property type="match status" value="1"/>
</dbReference>
<gene>
    <name evidence="1" type="ORF">DWW24_04395</name>
</gene>
<dbReference type="Pfam" id="PF17170">
    <property type="entry name" value="DUF5128"/>
    <property type="match status" value="1"/>
</dbReference>
<organism evidence="1 2">
    <name type="scientific">Odoribacter splanchnicus</name>
    <dbReference type="NCBI Taxonomy" id="28118"/>
    <lineage>
        <taxon>Bacteria</taxon>
        <taxon>Pseudomonadati</taxon>
        <taxon>Bacteroidota</taxon>
        <taxon>Bacteroidia</taxon>
        <taxon>Bacteroidales</taxon>
        <taxon>Odoribacteraceae</taxon>
        <taxon>Odoribacter</taxon>
    </lineage>
</organism>
<accession>A0A412WPG8</accession>
<evidence type="ECO:0000313" key="2">
    <source>
        <dbReference type="Proteomes" id="UP000283426"/>
    </source>
</evidence>
<evidence type="ECO:0000313" key="1">
    <source>
        <dbReference type="EMBL" id="RGV29101.1"/>
    </source>
</evidence>
<protein>
    <submittedName>
        <fullName evidence="1">6-bladed beta-propeller</fullName>
    </submittedName>
</protein>
<dbReference type="EMBL" id="QRYW01000007">
    <property type="protein sequence ID" value="RGV29101.1"/>
    <property type="molecule type" value="Genomic_DNA"/>
</dbReference>
<reference evidence="1 2" key="1">
    <citation type="submission" date="2018-08" db="EMBL/GenBank/DDBJ databases">
        <title>A genome reference for cultivated species of the human gut microbiota.</title>
        <authorList>
            <person name="Zou Y."/>
            <person name="Xue W."/>
            <person name="Luo G."/>
        </authorList>
    </citation>
    <scope>NUCLEOTIDE SEQUENCE [LARGE SCALE GENOMIC DNA]</scope>
    <source>
        <strain evidence="1 2">AF14-6AC</strain>
    </source>
</reference>
<dbReference type="Gene3D" id="2.120.10.30">
    <property type="entry name" value="TolB, C-terminal domain"/>
    <property type="match status" value="1"/>
</dbReference>
<sequence>MYKLNSSIVKTGLIIGIYFALVCCREKIQPAVVQADLSEAVYTDTTWFADCEIIFPETTDRSLISMINKIVLTPERIFLFDIQDKKILLFTRRGKFITDIRPHGRGPGEWLGITDFTVDETDREIIVTADRPYKFLYYDYNGNFLREKTSEAFYTEITRTTDNILAINSKVLEPKHYLSLLNEEDHRITVAKKIPLAFTYRGEFRCRGSYLLKSEHLYFTQNGDYTIYSWDNNRIKPVVTVDFGKYSYNPTQLNEEPHAPATRNKVLSIINVKEIRSNLFFNTNKIGLFVYNKTRHQIVHAYGITNTNLGIVLHNSIATEDTHNEIVAFSYDMPILQRKLTGIASDNPVIKQIQNAKEDDNPLLFLYKSI</sequence>
<name>A0A412WPG8_9BACT</name>
<proteinExistence type="predicted"/>
<dbReference type="AlphaFoldDB" id="A0A412WPG8"/>
<dbReference type="InterPro" id="IPR011042">
    <property type="entry name" value="6-blade_b-propeller_TolB-like"/>
</dbReference>